<name>Q1PEV1_ARATH</name>
<proteinExistence type="evidence at transcript level"/>
<accession>Q1PEV1</accession>
<sequence>MPKFVSKSLVSALSCSFIAGFTNQDLDLLISTSRAPTLSALLFLLLLPLMETIFSAK</sequence>
<organism evidence="1">
    <name type="scientific">Arabidopsis thaliana</name>
    <name type="common">Mouse-ear cress</name>
    <dbReference type="NCBI Taxonomy" id="3702"/>
    <lineage>
        <taxon>Eukaryota</taxon>
        <taxon>Viridiplantae</taxon>
        <taxon>Streptophyta</taxon>
        <taxon>Embryophyta</taxon>
        <taxon>Tracheophyta</taxon>
        <taxon>Spermatophyta</taxon>
        <taxon>Magnoliopsida</taxon>
        <taxon>eudicotyledons</taxon>
        <taxon>Gunneridae</taxon>
        <taxon>Pentapetalae</taxon>
        <taxon>rosids</taxon>
        <taxon>malvids</taxon>
        <taxon>Brassicales</taxon>
        <taxon>Brassicaceae</taxon>
        <taxon>Camelineae</taxon>
        <taxon>Arabidopsis</taxon>
    </lineage>
</organism>
<dbReference type="EMBL" id="DQ446616">
    <property type="protein sequence ID" value="ABE65900.1"/>
    <property type="molecule type" value="mRNA"/>
</dbReference>
<gene>
    <name evidence="1" type="ordered locus">At2g41600</name>
</gene>
<dbReference type="AlphaFoldDB" id="Q1PEV1"/>
<reference evidence="1" key="1">
    <citation type="submission" date="2006-03" db="EMBL/GenBank/DDBJ databases">
        <authorList>
            <person name="Underwood B.A."/>
            <person name="Xiao Y."/>
            <person name="Moskal W."/>
            <person name="Monaghan E."/>
            <person name="Wang W."/>
            <person name="Redman J."/>
            <person name="Wu H.C."/>
            <person name="Utterback T."/>
            <person name="Town C.D."/>
        </authorList>
    </citation>
    <scope>NUCLEOTIDE SEQUENCE</scope>
</reference>
<evidence type="ECO:0000313" key="1">
    <source>
        <dbReference type="EMBL" id="ABE65900.1"/>
    </source>
</evidence>
<protein>
    <submittedName>
        <fullName evidence="1">Uncharacterized protein</fullName>
    </submittedName>
</protein>